<dbReference type="GO" id="GO:0016301">
    <property type="term" value="F:kinase activity"/>
    <property type="evidence" value="ECO:0007669"/>
    <property type="project" value="UniProtKB-KW"/>
</dbReference>
<dbReference type="InterPro" id="IPR037051">
    <property type="entry name" value="4-carb_acid_sugar_kinase_N_sf"/>
</dbReference>
<dbReference type="GO" id="GO:0005524">
    <property type="term" value="F:ATP binding"/>
    <property type="evidence" value="ECO:0007669"/>
    <property type="project" value="UniProtKB-KW"/>
</dbReference>
<dbReference type="AlphaFoldDB" id="A0A4U0QGW2"/>
<keyword evidence="6" id="KW-0119">Carbohydrate metabolism</keyword>
<dbReference type="Pfam" id="PF17042">
    <property type="entry name" value="NBD_C"/>
    <property type="match status" value="1"/>
</dbReference>
<name>A0A4U0QGW2_9RHOB</name>
<keyword evidence="10" id="KW-1185">Reference proteome</keyword>
<gene>
    <name evidence="9" type="ORF">FA740_17230</name>
</gene>
<evidence type="ECO:0000256" key="2">
    <source>
        <dbReference type="ARBA" id="ARBA00022679"/>
    </source>
</evidence>
<dbReference type="RefSeq" id="WP_136858045.1">
    <property type="nucleotide sequence ID" value="NZ_SUNH01000035.1"/>
</dbReference>
<evidence type="ECO:0000256" key="6">
    <source>
        <dbReference type="ARBA" id="ARBA00023277"/>
    </source>
</evidence>
<evidence type="ECO:0000256" key="5">
    <source>
        <dbReference type="ARBA" id="ARBA00022840"/>
    </source>
</evidence>
<dbReference type="Proteomes" id="UP000306223">
    <property type="component" value="Unassembled WGS sequence"/>
</dbReference>
<dbReference type="Pfam" id="PF07005">
    <property type="entry name" value="SBD_N"/>
    <property type="match status" value="1"/>
</dbReference>
<protein>
    <recommendedName>
        <fullName evidence="11">Four-carbon acid sugar kinase family protein</fullName>
    </recommendedName>
</protein>
<comment type="caution">
    <text evidence="9">The sequence shown here is derived from an EMBL/GenBank/DDBJ whole genome shotgun (WGS) entry which is preliminary data.</text>
</comment>
<accession>A0A4U0QGW2</accession>
<dbReference type="Gene3D" id="3.40.980.20">
    <property type="entry name" value="Four-carbon acid sugar kinase, nucleotide binding domain"/>
    <property type="match status" value="1"/>
</dbReference>
<evidence type="ECO:0000313" key="10">
    <source>
        <dbReference type="Proteomes" id="UP000306223"/>
    </source>
</evidence>
<comment type="similarity">
    <text evidence="1">Belongs to the four-carbon acid sugar kinase family.</text>
</comment>
<keyword evidence="5" id="KW-0067">ATP-binding</keyword>
<dbReference type="InterPro" id="IPR042213">
    <property type="entry name" value="NBD_C_sf"/>
</dbReference>
<dbReference type="InterPro" id="IPR031475">
    <property type="entry name" value="NBD_C"/>
</dbReference>
<evidence type="ECO:0000256" key="3">
    <source>
        <dbReference type="ARBA" id="ARBA00022741"/>
    </source>
</evidence>
<dbReference type="Gene3D" id="3.40.50.10840">
    <property type="entry name" value="Putative sugar-binding, N-terminal domain"/>
    <property type="match status" value="1"/>
</dbReference>
<feature type="domain" description="Four-carbon acid sugar kinase N-terminal" evidence="7">
    <location>
        <begin position="6"/>
        <end position="132"/>
    </location>
</feature>
<evidence type="ECO:0008006" key="11">
    <source>
        <dbReference type="Google" id="ProtNLM"/>
    </source>
</evidence>
<dbReference type="EMBL" id="SUNH01000035">
    <property type="protein sequence ID" value="TJZ80510.1"/>
    <property type="molecule type" value="Genomic_DNA"/>
</dbReference>
<proteinExistence type="inferred from homology"/>
<organism evidence="9 10">
    <name type="scientific">Paracoccus hibiscisoli</name>
    <dbReference type="NCBI Taxonomy" id="2023261"/>
    <lineage>
        <taxon>Bacteria</taxon>
        <taxon>Pseudomonadati</taxon>
        <taxon>Pseudomonadota</taxon>
        <taxon>Alphaproteobacteria</taxon>
        <taxon>Rhodobacterales</taxon>
        <taxon>Paracoccaceae</taxon>
        <taxon>Paracoccus</taxon>
    </lineage>
</organism>
<sequence length="356" mass="36187">MTPPRLLIVADDLTGALDSAGEAAKLGIGTRVFLSPAALAAAAGGALPPVVAVSTGSRDGTVAAAAAAMHDVCACLSWLRPERVMKKVDSRLKGHVAVECAILADASGQPQIIAAPALPDMGRVQRDGWLTGAGIQTPVEIAACFSGTSHVPDITDAAQMKEAAERDGLPVGARSLAAALVAQLWPDAKRQERPPLPGPAVLAIGSRDPITLAQVERVDLPLCLALDGRLPPDPPRAPCAMQMVPGGSDRSAAEAGADFAEGLTEMILRDSVNTLIACGGETAAAILTRLGVDQAEVLGLALPGVAVVQAALPGSRDLMVVTKSGGFGAADTLAQLVDLVDTRPAPKRASRYGITA</sequence>
<dbReference type="SUPFAM" id="SSF142764">
    <property type="entry name" value="YgbK-like"/>
    <property type="match status" value="1"/>
</dbReference>
<reference evidence="9 10" key="1">
    <citation type="submission" date="2019-04" db="EMBL/GenBank/DDBJ databases">
        <authorList>
            <person name="Li J."/>
        </authorList>
    </citation>
    <scope>NUCLEOTIDE SEQUENCE [LARGE SCALE GENOMIC DNA]</scope>
    <source>
        <strain evidence="9 10">CCTCC AB2016182</strain>
    </source>
</reference>
<dbReference type="InterPro" id="IPR010737">
    <property type="entry name" value="4-carb_acid_sugar_kinase_N"/>
</dbReference>
<dbReference type="OrthoDB" id="9778478at2"/>
<evidence type="ECO:0000259" key="8">
    <source>
        <dbReference type="Pfam" id="PF17042"/>
    </source>
</evidence>
<feature type="domain" description="Four-carbon acid sugar kinase nucleotide binding" evidence="8">
    <location>
        <begin position="257"/>
        <end position="333"/>
    </location>
</feature>
<keyword evidence="4" id="KW-0418">Kinase</keyword>
<evidence type="ECO:0000259" key="7">
    <source>
        <dbReference type="Pfam" id="PF07005"/>
    </source>
</evidence>
<evidence type="ECO:0000313" key="9">
    <source>
        <dbReference type="EMBL" id="TJZ80510.1"/>
    </source>
</evidence>
<evidence type="ECO:0000256" key="1">
    <source>
        <dbReference type="ARBA" id="ARBA00005715"/>
    </source>
</evidence>
<keyword evidence="3" id="KW-0547">Nucleotide-binding</keyword>
<keyword evidence="2" id="KW-0808">Transferase</keyword>
<evidence type="ECO:0000256" key="4">
    <source>
        <dbReference type="ARBA" id="ARBA00022777"/>
    </source>
</evidence>